<reference evidence="1 2" key="1">
    <citation type="submission" date="2020-08" db="EMBL/GenBank/DDBJ databases">
        <title>Genome public.</title>
        <authorList>
            <person name="Liu C."/>
            <person name="Sun Q."/>
        </authorList>
    </citation>
    <scope>NUCLEOTIDE SEQUENCE [LARGE SCALE GENOMIC DNA]</scope>
    <source>
        <strain evidence="1 2">NSJ-27</strain>
    </source>
</reference>
<keyword evidence="2" id="KW-1185">Reference proteome</keyword>
<organism evidence="1 2">
    <name type="scientific">Clostridium facile</name>
    <dbReference type="NCBI Taxonomy" id="2763035"/>
    <lineage>
        <taxon>Bacteria</taxon>
        <taxon>Bacillati</taxon>
        <taxon>Bacillota</taxon>
        <taxon>Clostridia</taxon>
        <taxon>Eubacteriales</taxon>
        <taxon>Clostridiaceae</taxon>
        <taxon>Clostridium</taxon>
    </lineage>
</organism>
<dbReference type="EMBL" id="JACOQK010000001">
    <property type="protein sequence ID" value="MBC5786778.1"/>
    <property type="molecule type" value="Genomic_DNA"/>
</dbReference>
<proteinExistence type="predicted"/>
<gene>
    <name evidence="1" type="ORF">H8Z77_01915</name>
</gene>
<dbReference type="Proteomes" id="UP000649151">
    <property type="component" value="Unassembled WGS sequence"/>
</dbReference>
<evidence type="ECO:0000313" key="1">
    <source>
        <dbReference type="EMBL" id="MBC5786778.1"/>
    </source>
</evidence>
<name>A0ABR7INS2_9CLOT</name>
<accession>A0ABR7INS2</accession>
<evidence type="ECO:0000313" key="2">
    <source>
        <dbReference type="Proteomes" id="UP000649151"/>
    </source>
</evidence>
<sequence>MTAQEQKILKTFEQAFQHMTPLEKEKLLLFGEGMAFMAEKQFKQDKPA</sequence>
<comment type="caution">
    <text evidence="1">The sequence shown here is derived from an EMBL/GenBank/DDBJ whole genome shotgun (WGS) entry which is preliminary data.</text>
</comment>
<protein>
    <submittedName>
        <fullName evidence="1">Uncharacterized protein</fullName>
    </submittedName>
</protein>
<dbReference type="RefSeq" id="WP_186996006.1">
    <property type="nucleotide sequence ID" value="NZ_JACOQK010000001.1"/>
</dbReference>